<dbReference type="Gramene" id="OMERI11G07500.1">
    <property type="protein sequence ID" value="OMERI11G07500.1"/>
    <property type="gene ID" value="OMERI11G07500"/>
</dbReference>
<reference evidence="2" key="1">
    <citation type="submission" date="2015-04" db="UniProtKB">
        <authorList>
            <consortium name="EnsemblPlants"/>
        </authorList>
    </citation>
    <scope>IDENTIFICATION</scope>
</reference>
<feature type="region of interest" description="Disordered" evidence="1">
    <location>
        <begin position="70"/>
        <end position="100"/>
    </location>
</feature>
<dbReference type="HOGENOM" id="CLU_2310579_0_0_1"/>
<evidence type="ECO:0000256" key="1">
    <source>
        <dbReference type="SAM" id="MobiDB-lite"/>
    </source>
</evidence>
<organism evidence="2">
    <name type="scientific">Oryza meridionalis</name>
    <dbReference type="NCBI Taxonomy" id="40149"/>
    <lineage>
        <taxon>Eukaryota</taxon>
        <taxon>Viridiplantae</taxon>
        <taxon>Streptophyta</taxon>
        <taxon>Embryophyta</taxon>
        <taxon>Tracheophyta</taxon>
        <taxon>Spermatophyta</taxon>
        <taxon>Magnoliopsida</taxon>
        <taxon>Liliopsida</taxon>
        <taxon>Poales</taxon>
        <taxon>Poaceae</taxon>
        <taxon>BOP clade</taxon>
        <taxon>Oryzoideae</taxon>
        <taxon>Oryzeae</taxon>
        <taxon>Oryzinae</taxon>
        <taxon>Oryza</taxon>
    </lineage>
</organism>
<reference evidence="2" key="2">
    <citation type="submission" date="2018-05" db="EMBL/GenBank/DDBJ databases">
        <title>OmerRS3 (Oryza meridionalis Reference Sequence Version 3).</title>
        <authorList>
            <person name="Zhang J."/>
            <person name="Kudrna D."/>
            <person name="Lee S."/>
            <person name="Talag J."/>
            <person name="Welchert J."/>
            <person name="Wing R.A."/>
        </authorList>
    </citation>
    <scope>NUCLEOTIDE SEQUENCE [LARGE SCALE GENOMIC DNA]</scope>
    <source>
        <strain evidence="2">cv. OR44</strain>
    </source>
</reference>
<name>A0A0E0F4C7_9ORYZ</name>
<accession>A0A0E0F4C7</accession>
<dbReference type="EnsemblPlants" id="OMERI11G07500.1">
    <property type="protein sequence ID" value="OMERI11G07500.1"/>
    <property type="gene ID" value="OMERI11G07500"/>
</dbReference>
<feature type="compositionally biased region" description="Low complexity" evidence="1">
    <location>
        <begin position="71"/>
        <end position="83"/>
    </location>
</feature>
<sequence length="100" mass="10898">MAWGVQPVHTRVGLPVPQPNQQLDGFSRFGLVLADLRQAELCEMMDHPLQYCTRFAGQRSVARLPTREAGTASLSPISTAAAPLPLPPQRARGYPSPYVS</sequence>
<evidence type="ECO:0000313" key="2">
    <source>
        <dbReference type="EnsemblPlants" id="OMERI11G07500.1"/>
    </source>
</evidence>
<proteinExistence type="predicted"/>
<keyword evidence="3" id="KW-1185">Reference proteome</keyword>
<protein>
    <submittedName>
        <fullName evidence="2">Uncharacterized protein</fullName>
    </submittedName>
</protein>
<dbReference type="AlphaFoldDB" id="A0A0E0F4C7"/>
<dbReference type="Proteomes" id="UP000008021">
    <property type="component" value="Chromosome 11"/>
</dbReference>
<evidence type="ECO:0000313" key="3">
    <source>
        <dbReference type="Proteomes" id="UP000008021"/>
    </source>
</evidence>